<dbReference type="InterPro" id="IPR001173">
    <property type="entry name" value="Glyco_trans_2-like"/>
</dbReference>
<dbReference type="SUPFAM" id="SSF53448">
    <property type="entry name" value="Nucleotide-diphospho-sugar transferases"/>
    <property type="match status" value="1"/>
</dbReference>
<evidence type="ECO:0000256" key="1">
    <source>
        <dbReference type="SAM" id="Phobius"/>
    </source>
</evidence>
<name>A0ABX0VJ42_9ENTR</name>
<accession>A0ABX0VJ42</accession>
<feature type="transmembrane region" description="Helical" evidence="1">
    <location>
        <begin position="281"/>
        <end position="300"/>
    </location>
</feature>
<evidence type="ECO:0000259" key="2">
    <source>
        <dbReference type="Pfam" id="PF00535"/>
    </source>
</evidence>
<evidence type="ECO:0000313" key="4">
    <source>
        <dbReference type="Proteomes" id="UP000697927"/>
    </source>
</evidence>
<protein>
    <submittedName>
        <fullName evidence="3">Glycosyltransferase family 2 protein</fullName>
    </submittedName>
</protein>
<feature type="domain" description="Glycosyltransferase 2-like" evidence="2">
    <location>
        <begin position="17"/>
        <end position="138"/>
    </location>
</feature>
<evidence type="ECO:0000313" key="3">
    <source>
        <dbReference type="EMBL" id="NIY47016.1"/>
    </source>
</evidence>
<gene>
    <name evidence="3" type="ORF">E2L00_05595</name>
</gene>
<comment type="caution">
    <text evidence="3">The sequence shown here is derived from an EMBL/GenBank/DDBJ whole genome shotgun (WGS) entry which is preliminary data.</text>
</comment>
<dbReference type="PANTHER" id="PTHR10859">
    <property type="entry name" value="GLYCOSYL TRANSFERASE"/>
    <property type="match status" value="1"/>
</dbReference>
<sequence>MSLIQNVSAARADFRPCVVIPCYNHGAAMPGVLARLAPFSLPCIIVDDGSEQATAQQLELLAAGRTGVTLVRLANNGGKGQAVIAGLRAAQQAGFSHAIQLDADGQHRIEDVPRFLQEAGLYPESLISGQPEYDDSVPKSRLYGRYVTHFWVWVETLSLSLKDSMCGFRVYPLAATLAVIAQHPPGKRMDFDTEIMVRLYWSGVESRFLRTRVTYPPDGLSHFDALRDNLRISWMHTRLFFGMLPRIPALLSRHRKSAHWAKVPERKGLAGMRLMLGIYQILGRGAFTLLLYPVVAWMWLTGGMQRRASQLWLARVRQRAQIRQVDLPEGLNSYRHFLRFGDAMLNKIAAWRGDIKWGRDINFAPGSREVLQPQAGCGKLILAAHLGDIEASRALAQVEAGLVINALVFTDNAQRFRQILAGIAPQAAVNLLPVTHIGPETAMMLQDKLDAGEWVAIVGDRIAVNAQRGGDRRVCWSQFMGAPAPFPQGPFILAAALRCPIVLMMVLREQGKLLIHAEPFADPLILPRATRQQALQQAIDRYAERLEAYALRSPLDWFNFYDFWQLPKDLESGC</sequence>
<dbReference type="InterPro" id="IPR029044">
    <property type="entry name" value="Nucleotide-diphossugar_trans"/>
</dbReference>
<organism evidence="3 4">
    <name type="scientific">Cedecea colo</name>
    <dbReference type="NCBI Taxonomy" id="2552946"/>
    <lineage>
        <taxon>Bacteria</taxon>
        <taxon>Pseudomonadati</taxon>
        <taxon>Pseudomonadota</taxon>
        <taxon>Gammaproteobacteria</taxon>
        <taxon>Enterobacterales</taxon>
        <taxon>Enterobacteriaceae</taxon>
        <taxon>Cedecea</taxon>
    </lineage>
</organism>
<proteinExistence type="predicted"/>
<dbReference type="Pfam" id="PF00535">
    <property type="entry name" value="Glycos_transf_2"/>
    <property type="match status" value="1"/>
</dbReference>
<keyword evidence="1" id="KW-0472">Membrane</keyword>
<keyword evidence="1" id="KW-0812">Transmembrane</keyword>
<keyword evidence="1" id="KW-1133">Transmembrane helix</keyword>
<reference evidence="3 4" key="1">
    <citation type="journal article" date="2020" name="Microorganisms">
        <title>Polyphasic Characterisation of Cedecea colo sp. nov., a New Enteric Bacterium Isolated from the Koala Hindgut.</title>
        <authorList>
            <person name="Boath J.M."/>
            <person name="Dakhal S."/>
            <person name="Van T.T.H."/>
            <person name="Moore R.J."/>
            <person name="Dekiwadia C."/>
            <person name="Macreadie I.G."/>
        </authorList>
    </citation>
    <scope>NUCLEOTIDE SEQUENCE [LARGE SCALE GENOMIC DNA]</scope>
    <source>
        <strain evidence="3 4">ZA</strain>
    </source>
</reference>
<dbReference type="EMBL" id="SOYS01000002">
    <property type="protein sequence ID" value="NIY47016.1"/>
    <property type="molecule type" value="Genomic_DNA"/>
</dbReference>
<dbReference type="CDD" id="cd04179">
    <property type="entry name" value="DPM_DPG-synthase_like"/>
    <property type="match status" value="1"/>
</dbReference>
<dbReference type="Gene3D" id="3.90.550.10">
    <property type="entry name" value="Spore Coat Polysaccharide Biosynthesis Protein SpsA, Chain A"/>
    <property type="match status" value="1"/>
</dbReference>
<dbReference type="RefSeq" id="WP_167608174.1">
    <property type="nucleotide sequence ID" value="NZ_SOYS01000002.1"/>
</dbReference>
<dbReference type="PANTHER" id="PTHR10859:SF91">
    <property type="entry name" value="DOLICHYL-PHOSPHATE BETA-GLUCOSYLTRANSFERASE"/>
    <property type="match status" value="1"/>
</dbReference>
<dbReference type="Proteomes" id="UP000697927">
    <property type="component" value="Unassembled WGS sequence"/>
</dbReference>
<keyword evidence="4" id="KW-1185">Reference proteome</keyword>